<dbReference type="Proteomes" id="UP001497497">
    <property type="component" value="Unassembled WGS sequence"/>
</dbReference>
<sequence length="160" mass="17889">MNADHTTSMSPNTFRRLLAAHGRSSTLGMFDTTTQIDANKIIKKLIENKKNPDGADAGGKQPLHLDSDHIVAKYLVESTQPPRDAVMNPPLSKVHSSEPNQVLSSYSFYKRPFKVYGKEAWEFAMRDLGSIDTLLNRYGYVKPQLRGKLNKTNSAEVIPN</sequence>
<comment type="caution">
    <text evidence="1">The sequence shown here is derived from an EMBL/GenBank/DDBJ whole genome shotgun (WGS) entry which is preliminary data.</text>
</comment>
<accession>A0AAV2IJG9</accession>
<reference evidence="1 2" key="1">
    <citation type="submission" date="2024-04" db="EMBL/GenBank/DDBJ databases">
        <authorList>
            <consortium name="Genoscope - CEA"/>
            <person name="William W."/>
        </authorList>
    </citation>
    <scope>NUCLEOTIDE SEQUENCE [LARGE SCALE GENOMIC DNA]</scope>
</reference>
<dbReference type="EMBL" id="CAXITT010000809">
    <property type="protein sequence ID" value="CAL1546446.1"/>
    <property type="molecule type" value="Genomic_DNA"/>
</dbReference>
<protein>
    <submittedName>
        <fullName evidence="1">Uncharacterized protein</fullName>
    </submittedName>
</protein>
<evidence type="ECO:0000313" key="1">
    <source>
        <dbReference type="EMBL" id="CAL1546446.1"/>
    </source>
</evidence>
<organism evidence="1 2">
    <name type="scientific">Lymnaea stagnalis</name>
    <name type="common">Great pond snail</name>
    <name type="synonym">Helix stagnalis</name>
    <dbReference type="NCBI Taxonomy" id="6523"/>
    <lineage>
        <taxon>Eukaryota</taxon>
        <taxon>Metazoa</taxon>
        <taxon>Spiralia</taxon>
        <taxon>Lophotrochozoa</taxon>
        <taxon>Mollusca</taxon>
        <taxon>Gastropoda</taxon>
        <taxon>Heterobranchia</taxon>
        <taxon>Euthyneura</taxon>
        <taxon>Panpulmonata</taxon>
        <taxon>Hygrophila</taxon>
        <taxon>Lymnaeoidea</taxon>
        <taxon>Lymnaeidae</taxon>
        <taxon>Lymnaea</taxon>
    </lineage>
</organism>
<keyword evidence="2" id="KW-1185">Reference proteome</keyword>
<proteinExistence type="predicted"/>
<gene>
    <name evidence="1" type="ORF">GSLYS_00019823001</name>
</gene>
<dbReference type="AlphaFoldDB" id="A0AAV2IJG9"/>
<name>A0AAV2IJG9_LYMST</name>
<evidence type="ECO:0000313" key="2">
    <source>
        <dbReference type="Proteomes" id="UP001497497"/>
    </source>
</evidence>